<dbReference type="AlphaFoldDB" id="A0A4R2KGW0"/>
<dbReference type="RefSeq" id="WP_132543982.1">
    <property type="nucleotide sequence ID" value="NZ_SLWW01000006.1"/>
</dbReference>
<keyword evidence="3" id="KW-1185">Reference proteome</keyword>
<evidence type="ECO:0000313" key="3">
    <source>
        <dbReference type="Proteomes" id="UP000295142"/>
    </source>
</evidence>
<dbReference type="InterPro" id="IPR036709">
    <property type="entry name" value="Autotransporte_beta_dom_sf"/>
</dbReference>
<evidence type="ECO:0000313" key="2">
    <source>
        <dbReference type="EMBL" id="TCO71652.1"/>
    </source>
</evidence>
<organism evidence="2 3">
    <name type="scientific">Rhodovulum euryhalinum</name>
    <dbReference type="NCBI Taxonomy" id="35805"/>
    <lineage>
        <taxon>Bacteria</taxon>
        <taxon>Pseudomonadati</taxon>
        <taxon>Pseudomonadota</taxon>
        <taxon>Alphaproteobacteria</taxon>
        <taxon>Rhodobacterales</taxon>
        <taxon>Paracoccaceae</taxon>
        <taxon>Rhodovulum</taxon>
    </lineage>
</organism>
<keyword evidence="1" id="KW-0732">Signal</keyword>
<dbReference type="Gene3D" id="2.40.128.130">
    <property type="entry name" value="Autotransporter beta-domain"/>
    <property type="match status" value="1"/>
</dbReference>
<gene>
    <name evidence="2" type="ORF">EV655_106144</name>
</gene>
<sequence>MRRAALALAVTLGLSIAPPARAEPAWLAGPALGLHDLPAGQDRALVLQPHVAEMASRNTGLATDADGRLGGGGIALLTRPRADRRLLFRLDSGRTDVEYQRIFQDLDIRSLGLGADLFQLRDGRVLQVGGSIARLRFRNEFIGNLDRWDGHAVEAHVRAYAPLLDRPGLSIGHFAGGQVLALTQEAHTLQATLLDRETRVSRSVFYGIDATGELRLGQGHRLTPWAFAAIVHDFADRPPQRPSALVTGFAPGNAYTLFSDQLAGIPDRYPRANTAVFGLGLSGAIRGGGSYTIGAFVERNGDYATRSLRLGLTFPF</sequence>
<feature type="signal peptide" evidence="1">
    <location>
        <begin position="1"/>
        <end position="22"/>
    </location>
</feature>
<feature type="chain" id="PRO_5020229360" evidence="1">
    <location>
        <begin position="23"/>
        <end position="316"/>
    </location>
</feature>
<dbReference type="EMBL" id="SLWW01000006">
    <property type="protein sequence ID" value="TCO71652.1"/>
    <property type="molecule type" value="Genomic_DNA"/>
</dbReference>
<evidence type="ECO:0000256" key="1">
    <source>
        <dbReference type="SAM" id="SignalP"/>
    </source>
</evidence>
<reference evidence="2 3" key="1">
    <citation type="submission" date="2019-03" db="EMBL/GenBank/DDBJ databases">
        <title>Genomic Encyclopedia of Type Strains, Phase IV (KMG-IV): sequencing the most valuable type-strain genomes for metagenomic binning, comparative biology and taxonomic classification.</title>
        <authorList>
            <person name="Goeker M."/>
        </authorList>
    </citation>
    <scope>NUCLEOTIDE SEQUENCE [LARGE SCALE GENOMIC DNA]</scope>
    <source>
        <strain evidence="2 3">DSM 4868</strain>
    </source>
</reference>
<protein>
    <submittedName>
        <fullName evidence="2">Uncharacterized protein</fullName>
    </submittedName>
</protein>
<accession>A0A4R2KGW0</accession>
<dbReference type="SUPFAM" id="SSF103515">
    <property type="entry name" value="Autotransporter"/>
    <property type="match status" value="1"/>
</dbReference>
<dbReference type="Proteomes" id="UP000295142">
    <property type="component" value="Unassembled WGS sequence"/>
</dbReference>
<comment type="caution">
    <text evidence="2">The sequence shown here is derived from an EMBL/GenBank/DDBJ whole genome shotgun (WGS) entry which is preliminary data.</text>
</comment>
<proteinExistence type="predicted"/>
<name>A0A4R2KGW0_9RHOB</name>